<evidence type="ECO:0000313" key="1">
    <source>
        <dbReference type="EMBL" id="KAI0045244.1"/>
    </source>
</evidence>
<accession>A0ACB8RM38</accession>
<gene>
    <name evidence="1" type="ORF">FA95DRAFT_153741</name>
</gene>
<protein>
    <submittedName>
        <fullName evidence="1">Uncharacterized protein</fullName>
    </submittedName>
</protein>
<evidence type="ECO:0000313" key="2">
    <source>
        <dbReference type="Proteomes" id="UP000814033"/>
    </source>
</evidence>
<reference evidence="1" key="1">
    <citation type="submission" date="2021-02" db="EMBL/GenBank/DDBJ databases">
        <authorList>
            <consortium name="DOE Joint Genome Institute"/>
            <person name="Ahrendt S."/>
            <person name="Looney B.P."/>
            <person name="Miyauchi S."/>
            <person name="Morin E."/>
            <person name="Drula E."/>
            <person name="Courty P.E."/>
            <person name="Chicoki N."/>
            <person name="Fauchery L."/>
            <person name="Kohler A."/>
            <person name="Kuo A."/>
            <person name="Labutti K."/>
            <person name="Pangilinan J."/>
            <person name="Lipzen A."/>
            <person name="Riley R."/>
            <person name="Andreopoulos W."/>
            <person name="He G."/>
            <person name="Johnson J."/>
            <person name="Barry K.W."/>
            <person name="Grigoriev I.V."/>
            <person name="Nagy L."/>
            <person name="Hibbett D."/>
            <person name="Henrissat B."/>
            <person name="Matheny P.B."/>
            <person name="Labbe J."/>
            <person name="Martin F."/>
        </authorList>
    </citation>
    <scope>NUCLEOTIDE SEQUENCE</scope>
    <source>
        <strain evidence="1">FP105234-sp</strain>
    </source>
</reference>
<reference evidence="1" key="2">
    <citation type="journal article" date="2022" name="New Phytol.">
        <title>Evolutionary transition to the ectomycorrhizal habit in the genomes of a hyperdiverse lineage of mushroom-forming fungi.</title>
        <authorList>
            <person name="Looney B."/>
            <person name="Miyauchi S."/>
            <person name="Morin E."/>
            <person name="Drula E."/>
            <person name="Courty P.E."/>
            <person name="Kohler A."/>
            <person name="Kuo A."/>
            <person name="LaButti K."/>
            <person name="Pangilinan J."/>
            <person name="Lipzen A."/>
            <person name="Riley R."/>
            <person name="Andreopoulos W."/>
            <person name="He G."/>
            <person name="Johnson J."/>
            <person name="Nolan M."/>
            <person name="Tritt A."/>
            <person name="Barry K.W."/>
            <person name="Grigoriev I.V."/>
            <person name="Nagy L.G."/>
            <person name="Hibbett D."/>
            <person name="Henrissat B."/>
            <person name="Matheny P.B."/>
            <person name="Labbe J."/>
            <person name="Martin F.M."/>
        </authorList>
    </citation>
    <scope>NUCLEOTIDE SEQUENCE</scope>
    <source>
        <strain evidence="1">FP105234-sp</strain>
    </source>
</reference>
<sequence>MSRPSRRHETARLPASPEPPTDRATHREQVAGADEIRCTNRRNDADEWPAAVSRGSPRPSSAGSRSDAQAIRHLRACQQASIMISVGRPCDSPSGEFTSARAGRRAFDMGQWVVVELDETGGAETVGHEDHAALVGRHRRTGEWQGRDSGGRARRAVERIAGCRHRASC</sequence>
<name>A0ACB8RM38_9AGAM</name>
<dbReference type="Proteomes" id="UP000814033">
    <property type="component" value="Unassembled WGS sequence"/>
</dbReference>
<keyword evidence="2" id="KW-1185">Reference proteome</keyword>
<dbReference type="EMBL" id="MU275957">
    <property type="protein sequence ID" value="KAI0045244.1"/>
    <property type="molecule type" value="Genomic_DNA"/>
</dbReference>
<organism evidence="1 2">
    <name type="scientific">Auriscalpium vulgare</name>
    <dbReference type="NCBI Taxonomy" id="40419"/>
    <lineage>
        <taxon>Eukaryota</taxon>
        <taxon>Fungi</taxon>
        <taxon>Dikarya</taxon>
        <taxon>Basidiomycota</taxon>
        <taxon>Agaricomycotina</taxon>
        <taxon>Agaricomycetes</taxon>
        <taxon>Russulales</taxon>
        <taxon>Auriscalpiaceae</taxon>
        <taxon>Auriscalpium</taxon>
    </lineage>
</organism>
<proteinExistence type="predicted"/>
<comment type="caution">
    <text evidence="1">The sequence shown here is derived from an EMBL/GenBank/DDBJ whole genome shotgun (WGS) entry which is preliminary data.</text>
</comment>